<reference evidence="3 5" key="2">
    <citation type="submission" date="2024-07" db="EMBL/GenBank/DDBJ databases">
        <authorList>
            <person name="Akdeniz Z."/>
        </authorList>
    </citation>
    <scope>NUCLEOTIDE SEQUENCE [LARGE SCALE GENOMIC DNA]</scope>
</reference>
<comment type="caution">
    <text evidence="2">The sequence shown here is derived from an EMBL/GenBank/DDBJ whole genome shotgun (WGS) entry which is preliminary data.</text>
</comment>
<gene>
    <name evidence="3" type="ORF">HINF_LOCUS19349</name>
    <name evidence="4" type="ORF">HINF_LOCUS36728</name>
    <name evidence="2" type="ORF">HINF_LOCUS59261</name>
</gene>
<sequence length="141" mass="16771">MQPNHEIRSKEDLLSYLDSSLKLEILDLQQMERFSKMNVPSEVWEDASNRNLLSFNQELVQGTQELVFNYRKIDHIYLIAFLTNIVINVVISSFTVSSQFIRFHNVLITRLVMIFPTQNLHIHYTNHFWKVRLKESLFNSL</sequence>
<dbReference type="AlphaFoldDB" id="A0AA86RCS6"/>
<dbReference type="EMBL" id="CAXDID020000136">
    <property type="protein sequence ID" value="CAL6037110.1"/>
    <property type="molecule type" value="Genomic_DNA"/>
</dbReference>
<proteinExistence type="predicted"/>
<dbReference type="EMBL" id="CATOUU010001095">
    <property type="protein sequence ID" value="CAI9971616.1"/>
    <property type="molecule type" value="Genomic_DNA"/>
</dbReference>
<dbReference type="EMBL" id="CAXDID020000051">
    <property type="protein sequence ID" value="CAL6005405.1"/>
    <property type="molecule type" value="Genomic_DNA"/>
</dbReference>
<reference evidence="2" key="1">
    <citation type="submission" date="2023-06" db="EMBL/GenBank/DDBJ databases">
        <authorList>
            <person name="Kurt Z."/>
        </authorList>
    </citation>
    <scope>NUCLEOTIDE SEQUENCE</scope>
</reference>
<keyword evidence="1" id="KW-1133">Transmembrane helix</keyword>
<evidence type="ECO:0000313" key="5">
    <source>
        <dbReference type="Proteomes" id="UP001642409"/>
    </source>
</evidence>
<name>A0AA86RCS6_9EUKA</name>
<keyword evidence="1" id="KW-0472">Membrane</keyword>
<dbReference type="Proteomes" id="UP001642409">
    <property type="component" value="Unassembled WGS sequence"/>
</dbReference>
<accession>A0AA86RCS6</accession>
<evidence type="ECO:0000256" key="1">
    <source>
        <dbReference type="SAM" id="Phobius"/>
    </source>
</evidence>
<keyword evidence="1" id="KW-0812">Transmembrane</keyword>
<feature type="transmembrane region" description="Helical" evidence="1">
    <location>
        <begin position="76"/>
        <end position="96"/>
    </location>
</feature>
<evidence type="ECO:0000313" key="3">
    <source>
        <dbReference type="EMBL" id="CAL6005405.1"/>
    </source>
</evidence>
<keyword evidence="5" id="KW-1185">Reference proteome</keyword>
<evidence type="ECO:0000313" key="4">
    <source>
        <dbReference type="EMBL" id="CAL6037110.1"/>
    </source>
</evidence>
<protein>
    <submittedName>
        <fullName evidence="3">Hypothetical_protein</fullName>
    </submittedName>
</protein>
<evidence type="ECO:0000313" key="2">
    <source>
        <dbReference type="EMBL" id="CAI9971616.1"/>
    </source>
</evidence>
<organism evidence="2">
    <name type="scientific">Hexamita inflata</name>
    <dbReference type="NCBI Taxonomy" id="28002"/>
    <lineage>
        <taxon>Eukaryota</taxon>
        <taxon>Metamonada</taxon>
        <taxon>Diplomonadida</taxon>
        <taxon>Hexamitidae</taxon>
        <taxon>Hexamitinae</taxon>
        <taxon>Hexamita</taxon>
    </lineage>
</organism>